<keyword evidence="6 8" id="KW-1133">Transmembrane helix</keyword>
<dbReference type="Proteomes" id="UP000037747">
    <property type="component" value="Unassembled WGS sequence"/>
</dbReference>
<evidence type="ECO:0000256" key="8">
    <source>
        <dbReference type="SAM" id="Phobius"/>
    </source>
</evidence>
<keyword evidence="10" id="KW-1185">Reference proteome</keyword>
<evidence type="ECO:0000256" key="3">
    <source>
        <dbReference type="ARBA" id="ARBA00022448"/>
    </source>
</evidence>
<sequence>MRPWVRSAYWSAAVAALLAVAVVVSAAIGPVSVPPETVVKSVLNALAVPAGIETSASGVGPLPVPGVGPLTLPGVDLTFASPFAFPVDSVHQQIVVGVRLPRILLAALVGFALAAAGTVMQGFFRNPMADPSIIGVSSGAAVGAVAYIVFPAALSATVAVPLFGPVEVALSRGAGTSLFAFVGALAAAFGVYAIATRGGRTPVATLLLAGVAVQTFLGAVVSYLQLQAGESLRQIVAWLMGHLSGAAWSEVAVTAVVVPPLFAVLLAYARDLNVLLLGEEEARGLGIAVERTKRVLLAASALVTAAGVAFAGVIGFVGLIVPHMLRLVVGPDHRVLLPTAALSGGTFLVAADTLARSAPAEYPVGIITAAVGAPFFVYLLVTREVTEL</sequence>
<dbReference type="CDD" id="cd06550">
    <property type="entry name" value="TM_ABC_iron-siderophores_like"/>
    <property type="match status" value="1"/>
</dbReference>
<dbReference type="STRING" id="1765655.AMR74_12260"/>
<feature type="transmembrane region" description="Helical" evidence="8">
    <location>
        <begin position="246"/>
        <end position="268"/>
    </location>
</feature>
<evidence type="ECO:0000256" key="7">
    <source>
        <dbReference type="ARBA" id="ARBA00023136"/>
    </source>
</evidence>
<feature type="transmembrane region" description="Helical" evidence="8">
    <location>
        <begin position="174"/>
        <end position="194"/>
    </location>
</feature>
<dbReference type="GO" id="GO:0005886">
    <property type="term" value="C:plasma membrane"/>
    <property type="evidence" value="ECO:0007669"/>
    <property type="project" value="UniProtKB-SubCell"/>
</dbReference>
<dbReference type="EMBL" id="LIST01000004">
    <property type="protein sequence ID" value="KOX96293.1"/>
    <property type="molecule type" value="Genomic_DNA"/>
</dbReference>
<feature type="transmembrane region" description="Helical" evidence="8">
    <location>
        <begin position="133"/>
        <end position="154"/>
    </location>
</feature>
<evidence type="ECO:0000256" key="5">
    <source>
        <dbReference type="ARBA" id="ARBA00022692"/>
    </source>
</evidence>
<dbReference type="PANTHER" id="PTHR30472:SF25">
    <property type="entry name" value="ABC TRANSPORTER PERMEASE PROTEIN MJ0876-RELATED"/>
    <property type="match status" value="1"/>
</dbReference>
<protein>
    <submittedName>
        <fullName evidence="9">Iron ABC transporter</fullName>
    </submittedName>
</protein>
<accession>A0A0N0BR38</accession>
<evidence type="ECO:0000256" key="1">
    <source>
        <dbReference type="ARBA" id="ARBA00004651"/>
    </source>
</evidence>
<organism evidence="9 10">
    <name type="scientific">Halorubrum tropicale</name>
    <dbReference type="NCBI Taxonomy" id="1765655"/>
    <lineage>
        <taxon>Archaea</taxon>
        <taxon>Methanobacteriati</taxon>
        <taxon>Methanobacteriota</taxon>
        <taxon>Stenosarchaea group</taxon>
        <taxon>Halobacteria</taxon>
        <taxon>Halobacteriales</taxon>
        <taxon>Haloferacaceae</taxon>
        <taxon>Halorubrum</taxon>
    </lineage>
</organism>
<comment type="similarity">
    <text evidence="2">Belongs to the binding-protein-dependent transport system permease family. FecCD subfamily.</text>
</comment>
<dbReference type="RefSeq" id="WP_053772336.1">
    <property type="nucleotide sequence ID" value="NZ_LIST01000004.1"/>
</dbReference>
<keyword evidence="4" id="KW-1003">Cell membrane</keyword>
<feature type="transmembrane region" description="Helical" evidence="8">
    <location>
        <begin position="295"/>
        <end position="323"/>
    </location>
</feature>
<reference evidence="9 10" key="1">
    <citation type="submission" date="2015-08" db="EMBL/GenBank/DDBJ databases">
        <title>Genomes of Isolates from Cabo Rojo, PR.</title>
        <authorList>
            <person name="Sanchez-Nieves R.L."/>
            <person name="Montalvo-Rodriguez R."/>
        </authorList>
    </citation>
    <scope>NUCLEOTIDE SEQUENCE [LARGE SCALE GENOMIC DNA]</scope>
    <source>
        <strain evidence="9 10">5</strain>
    </source>
</reference>
<keyword evidence="7 8" id="KW-0472">Membrane</keyword>
<dbReference type="PANTHER" id="PTHR30472">
    <property type="entry name" value="FERRIC ENTEROBACTIN TRANSPORT SYSTEM PERMEASE PROTEIN"/>
    <property type="match status" value="1"/>
</dbReference>
<gene>
    <name evidence="9" type="ORF">AMR74_12260</name>
</gene>
<keyword evidence="5 8" id="KW-0812">Transmembrane</keyword>
<comment type="subcellular location">
    <subcellularLocation>
        <location evidence="1">Cell membrane</location>
        <topology evidence="1">Multi-pass membrane protein</topology>
    </subcellularLocation>
</comment>
<name>A0A0N0BR38_9EURY</name>
<dbReference type="Pfam" id="PF01032">
    <property type="entry name" value="FecCD"/>
    <property type="match status" value="1"/>
</dbReference>
<evidence type="ECO:0000256" key="6">
    <source>
        <dbReference type="ARBA" id="ARBA00022989"/>
    </source>
</evidence>
<dbReference type="InterPro" id="IPR037294">
    <property type="entry name" value="ABC_BtuC-like"/>
</dbReference>
<evidence type="ECO:0000256" key="4">
    <source>
        <dbReference type="ARBA" id="ARBA00022475"/>
    </source>
</evidence>
<dbReference type="NCBIfam" id="NF007081">
    <property type="entry name" value="PRK09535.1"/>
    <property type="match status" value="1"/>
</dbReference>
<dbReference type="InterPro" id="IPR000522">
    <property type="entry name" value="ABC_transptr_permease_BtuC"/>
</dbReference>
<dbReference type="GO" id="GO:0022857">
    <property type="term" value="F:transmembrane transporter activity"/>
    <property type="evidence" value="ECO:0007669"/>
    <property type="project" value="InterPro"/>
</dbReference>
<evidence type="ECO:0000313" key="10">
    <source>
        <dbReference type="Proteomes" id="UP000037747"/>
    </source>
</evidence>
<feature type="transmembrane region" description="Helical" evidence="8">
    <location>
        <begin position="362"/>
        <end position="381"/>
    </location>
</feature>
<keyword evidence="3" id="KW-0813">Transport</keyword>
<evidence type="ECO:0000313" key="9">
    <source>
        <dbReference type="EMBL" id="KOX96293.1"/>
    </source>
</evidence>
<comment type="caution">
    <text evidence="9">The sequence shown here is derived from an EMBL/GenBank/DDBJ whole genome shotgun (WGS) entry which is preliminary data.</text>
</comment>
<evidence type="ECO:0000256" key="2">
    <source>
        <dbReference type="ARBA" id="ARBA00007935"/>
    </source>
</evidence>
<dbReference type="OrthoDB" id="57034at2157"/>
<feature type="transmembrane region" description="Helical" evidence="8">
    <location>
        <begin position="103"/>
        <end position="124"/>
    </location>
</feature>
<dbReference type="Gene3D" id="1.10.3470.10">
    <property type="entry name" value="ABC transporter involved in vitamin B12 uptake, BtuC"/>
    <property type="match status" value="1"/>
</dbReference>
<feature type="transmembrane region" description="Helical" evidence="8">
    <location>
        <begin position="206"/>
        <end position="226"/>
    </location>
</feature>
<dbReference type="PATRIC" id="fig|1705389.3.peg.3998"/>
<dbReference type="AlphaFoldDB" id="A0A0N0BR38"/>
<dbReference type="SUPFAM" id="SSF81345">
    <property type="entry name" value="ABC transporter involved in vitamin B12 uptake, BtuC"/>
    <property type="match status" value="1"/>
</dbReference>
<proteinExistence type="inferred from homology"/>